<name>K6XXI3_9ALTE</name>
<evidence type="ECO:0000259" key="11">
    <source>
        <dbReference type="Pfam" id="PF13180"/>
    </source>
</evidence>
<evidence type="ECO:0000259" key="10">
    <source>
        <dbReference type="Pfam" id="PF11356"/>
    </source>
</evidence>
<sequence>MSQLKSLNLFGDLSSKEETPVKQEITEAPETRLKLTLTGVVKTNEPGVGTAIIENRGLQNTYGIDDEIDGTNASLQEVFADRVIIKNGPRRETLMLDGLEYSKESQIYRPPVETIADGQPIEREEYTELTPEMVETTRELRRNPGGFTEFIAVAPVQGEDGLIAGYKITPGKNPKLFKAAGFAVGDVVTEINGLDLTDPEQAMEALSALNQSDSLQLTISRGEELLTLYLDFPEGEEEQDI</sequence>
<keyword evidence="5" id="KW-0997">Cell inner membrane</keyword>
<evidence type="ECO:0000256" key="9">
    <source>
        <dbReference type="ARBA" id="ARBA00023136"/>
    </source>
</evidence>
<dbReference type="Gene3D" id="2.30.30.830">
    <property type="match status" value="1"/>
</dbReference>
<dbReference type="STRING" id="1127673.GLIP_3730"/>
<evidence type="ECO:0000256" key="2">
    <source>
        <dbReference type="ARBA" id="ARBA00007986"/>
    </source>
</evidence>
<keyword evidence="8" id="KW-1133">Transmembrane helix</keyword>
<keyword evidence="13" id="KW-1185">Reference proteome</keyword>
<evidence type="ECO:0000256" key="3">
    <source>
        <dbReference type="ARBA" id="ARBA00022448"/>
    </source>
</evidence>
<dbReference type="Pfam" id="PF11356">
    <property type="entry name" value="T2SSC"/>
    <property type="match status" value="1"/>
</dbReference>
<organism evidence="12 13">
    <name type="scientific">Aliiglaciecola lipolytica E3</name>
    <dbReference type="NCBI Taxonomy" id="1127673"/>
    <lineage>
        <taxon>Bacteria</taxon>
        <taxon>Pseudomonadati</taxon>
        <taxon>Pseudomonadota</taxon>
        <taxon>Gammaproteobacteria</taxon>
        <taxon>Alteromonadales</taxon>
        <taxon>Alteromonadaceae</taxon>
        <taxon>Aliiglaciecola</taxon>
    </lineage>
</organism>
<dbReference type="InterPro" id="IPR001478">
    <property type="entry name" value="PDZ"/>
</dbReference>
<keyword evidence="6" id="KW-0812">Transmembrane</keyword>
<keyword evidence="4" id="KW-1003">Cell membrane</keyword>
<dbReference type="SUPFAM" id="SSF50156">
    <property type="entry name" value="PDZ domain-like"/>
    <property type="match status" value="1"/>
</dbReference>
<dbReference type="GO" id="GO:0015628">
    <property type="term" value="P:protein secretion by the type II secretion system"/>
    <property type="evidence" value="ECO:0007669"/>
    <property type="project" value="InterPro"/>
</dbReference>
<keyword evidence="7" id="KW-0653">Protein transport</keyword>
<reference evidence="12 13" key="1">
    <citation type="journal article" date="2017" name="Antonie Van Leeuwenhoek">
        <title>Rhizobium rhizosphaerae sp. nov., a novel species isolated from rice rhizosphere.</title>
        <authorList>
            <person name="Zhao J.J."/>
            <person name="Zhang J."/>
            <person name="Zhang R.J."/>
            <person name="Zhang C.W."/>
            <person name="Yin H.Q."/>
            <person name="Zhang X.X."/>
        </authorList>
    </citation>
    <scope>NUCLEOTIDE SEQUENCE [LARGE SCALE GENOMIC DNA]</scope>
    <source>
        <strain evidence="12 13">E3</strain>
    </source>
</reference>
<feature type="domain" description="PDZ" evidence="11">
    <location>
        <begin position="177"/>
        <end position="228"/>
    </location>
</feature>
<dbReference type="AlphaFoldDB" id="K6XXI3"/>
<dbReference type="InterPro" id="IPR024961">
    <property type="entry name" value="T2SS_GspC_N"/>
</dbReference>
<evidence type="ECO:0000256" key="8">
    <source>
        <dbReference type="ARBA" id="ARBA00022989"/>
    </source>
</evidence>
<dbReference type="Pfam" id="PF13180">
    <property type="entry name" value="PDZ_2"/>
    <property type="match status" value="1"/>
</dbReference>
<dbReference type="NCBIfam" id="TIGR01713">
    <property type="entry name" value="typeII_sec_gspC"/>
    <property type="match status" value="1"/>
</dbReference>
<dbReference type="GO" id="GO:0015627">
    <property type="term" value="C:type II protein secretion system complex"/>
    <property type="evidence" value="ECO:0007669"/>
    <property type="project" value="InterPro"/>
</dbReference>
<dbReference type="Proteomes" id="UP000006334">
    <property type="component" value="Unassembled WGS sequence"/>
</dbReference>
<evidence type="ECO:0000256" key="7">
    <source>
        <dbReference type="ARBA" id="ARBA00022927"/>
    </source>
</evidence>
<keyword evidence="9" id="KW-0472">Membrane</keyword>
<feature type="domain" description="Type II secretion system protein GspC N-terminal" evidence="10">
    <location>
        <begin position="2"/>
        <end position="96"/>
    </location>
</feature>
<evidence type="ECO:0000256" key="4">
    <source>
        <dbReference type="ARBA" id="ARBA00022475"/>
    </source>
</evidence>
<dbReference type="InterPro" id="IPR001639">
    <property type="entry name" value="T2SS_protein-GspC"/>
</dbReference>
<comment type="similarity">
    <text evidence="2">Belongs to the GSP C family.</text>
</comment>
<keyword evidence="3" id="KW-0813">Transport</keyword>
<comment type="subcellular location">
    <subcellularLocation>
        <location evidence="1">Cell inner membrane</location>
    </subcellularLocation>
</comment>
<dbReference type="Gene3D" id="2.30.42.10">
    <property type="match status" value="1"/>
</dbReference>
<accession>K6XXI3</accession>
<evidence type="ECO:0000256" key="6">
    <source>
        <dbReference type="ARBA" id="ARBA00022692"/>
    </source>
</evidence>
<protein>
    <submittedName>
        <fullName evidence="12">General secretion pathway protein C</fullName>
    </submittedName>
</protein>
<dbReference type="eggNOG" id="COG3031">
    <property type="taxonomic scope" value="Bacteria"/>
</dbReference>
<evidence type="ECO:0000256" key="1">
    <source>
        <dbReference type="ARBA" id="ARBA00004533"/>
    </source>
</evidence>
<comment type="caution">
    <text evidence="12">The sequence shown here is derived from an EMBL/GenBank/DDBJ whole genome shotgun (WGS) entry which is preliminary data.</text>
</comment>
<proteinExistence type="inferred from homology"/>
<evidence type="ECO:0000313" key="13">
    <source>
        <dbReference type="Proteomes" id="UP000006334"/>
    </source>
</evidence>
<gene>
    <name evidence="12" type="primary">exeC</name>
    <name evidence="12" type="ORF">GLIP_3730</name>
</gene>
<dbReference type="EMBL" id="BAEN01000068">
    <property type="protein sequence ID" value="GAC16341.1"/>
    <property type="molecule type" value="Genomic_DNA"/>
</dbReference>
<evidence type="ECO:0000313" key="12">
    <source>
        <dbReference type="EMBL" id="GAC16341.1"/>
    </source>
</evidence>
<evidence type="ECO:0000256" key="5">
    <source>
        <dbReference type="ARBA" id="ARBA00022519"/>
    </source>
</evidence>
<dbReference type="InterPro" id="IPR036034">
    <property type="entry name" value="PDZ_sf"/>
</dbReference>
<dbReference type="GO" id="GO:0005886">
    <property type="term" value="C:plasma membrane"/>
    <property type="evidence" value="ECO:0007669"/>
    <property type="project" value="UniProtKB-SubCell"/>
</dbReference>